<evidence type="ECO:0000313" key="1">
    <source>
        <dbReference type="EMBL" id="QEW27846.1"/>
    </source>
</evidence>
<dbReference type="Pfam" id="PF25187">
    <property type="entry name" value="Acb3"/>
    <property type="match status" value="1"/>
</dbReference>
<dbReference type="RefSeq" id="WP_057819870.1">
    <property type="nucleotide sequence ID" value="NZ_CP031598.1"/>
</dbReference>
<evidence type="ECO:0000313" key="2">
    <source>
        <dbReference type="Proteomes" id="UP000325785"/>
    </source>
</evidence>
<gene>
    <name evidence="1" type="ORF">RIdsm_03667</name>
</gene>
<dbReference type="InterPro" id="IPR057463">
    <property type="entry name" value="Acb3"/>
</dbReference>
<dbReference type="AlphaFoldDB" id="A0A5P3AGD9"/>
<name>A0A5P3AGD9_9RHOB</name>
<dbReference type="Proteomes" id="UP000325785">
    <property type="component" value="Chromosome"/>
</dbReference>
<organism evidence="1 2">
    <name type="scientific">Roseovarius indicus</name>
    <dbReference type="NCBI Taxonomy" id="540747"/>
    <lineage>
        <taxon>Bacteria</taxon>
        <taxon>Pseudomonadati</taxon>
        <taxon>Pseudomonadota</taxon>
        <taxon>Alphaproteobacteria</taxon>
        <taxon>Rhodobacterales</taxon>
        <taxon>Roseobacteraceae</taxon>
        <taxon>Roseovarius</taxon>
    </lineage>
</organism>
<proteinExistence type="predicted"/>
<sequence length="235" mass="27447">MIFKHTSSEPGLWRGWLKNGQSVEISTSKHGWDFGGGVHVHSNDEDRGDRMLFLKFWRLTVVLPLGVIDHPWPAMDGPQWSAYASKEFGLTFHWGLRRKSFDWPWDWHTLAYEMQLPKHEKQIGPDDEGAWVDVFNREAEPYKEHHPYTYTLKNGTVQERVATVSKRRHVLTWRAFKSLGWPFWIKESIDVEFDGEVGERTGSWKGGTIGCGYDLRPGETMLDALRRMEGERIFR</sequence>
<protein>
    <submittedName>
        <fullName evidence="1">Uncharacterized protein</fullName>
    </submittedName>
</protein>
<accession>A0A5P3AGD9</accession>
<reference evidence="1 2" key="1">
    <citation type="submission" date="2018-08" db="EMBL/GenBank/DDBJ databases">
        <title>Genetic Globetrotter - A new plasmid hitch-hiking vast phylogenetic and geographic distances.</title>
        <authorList>
            <person name="Vollmers J."/>
            <person name="Petersen J."/>
        </authorList>
    </citation>
    <scope>NUCLEOTIDE SEQUENCE [LARGE SCALE GENOMIC DNA]</scope>
    <source>
        <strain evidence="1 2">DSM 26383</strain>
    </source>
</reference>
<dbReference type="OrthoDB" id="8442522at2"/>
<dbReference type="KEGG" id="rid:RIdsm_03667"/>
<dbReference type="EMBL" id="CP031598">
    <property type="protein sequence ID" value="QEW27846.1"/>
    <property type="molecule type" value="Genomic_DNA"/>
</dbReference>